<dbReference type="RefSeq" id="WP_163916311.1">
    <property type="nucleotide sequence ID" value="NZ_AP022592.1"/>
</dbReference>
<evidence type="ECO:0000313" key="2">
    <source>
        <dbReference type="Proteomes" id="UP000467428"/>
    </source>
</evidence>
<accession>A0A7I7RSG5</accession>
<dbReference type="KEGG" id="marz:MARA_01750"/>
<protein>
    <submittedName>
        <fullName evidence="1">Uncharacterized protein</fullName>
    </submittedName>
</protein>
<gene>
    <name evidence="1" type="ORF">MARA_01750</name>
</gene>
<proteinExistence type="predicted"/>
<keyword evidence="2" id="KW-1185">Reference proteome</keyword>
<dbReference type="AlphaFoldDB" id="A0A7I7RSG5"/>
<dbReference type="Proteomes" id="UP000467428">
    <property type="component" value="Plasmid pJCM18538"/>
</dbReference>
<name>A0A7I7RSG5_9MYCO</name>
<geneLocation type="plasmid" evidence="1">
    <name>pJCM18538</name>
</geneLocation>
<keyword evidence="1" id="KW-0614">Plasmid</keyword>
<evidence type="ECO:0000313" key="1">
    <source>
        <dbReference type="EMBL" id="BBY46745.1"/>
    </source>
</evidence>
<reference evidence="1 2" key="1">
    <citation type="journal article" date="2019" name="Emerg. Microbes Infect.">
        <title>Comprehensive subspecies identification of 175 nontuberculous mycobacteria species based on 7547 genomic profiles.</title>
        <authorList>
            <person name="Matsumoto Y."/>
            <person name="Kinjo T."/>
            <person name="Motooka D."/>
            <person name="Nabeya D."/>
            <person name="Jung N."/>
            <person name="Uechi K."/>
            <person name="Horii T."/>
            <person name="Iida T."/>
            <person name="Fujita J."/>
            <person name="Nakamura S."/>
        </authorList>
    </citation>
    <scope>NUCLEOTIDE SEQUENCE [LARGE SCALE GENOMIC DNA]</scope>
    <source>
        <strain evidence="1 2">JCM 18538</strain>
        <plasmid evidence="1">pJCM18538</plasmid>
    </source>
</reference>
<dbReference type="EMBL" id="AP022592">
    <property type="protein sequence ID" value="BBY46745.1"/>
    <property type="molecule type" value="Genomic_DNA"/>
</dbReference>
<organism evidence="1 2">
    <name type="scientific">Mycolicibacterium arabiense</name>
    <dbReference type="NCBI Taxonomy" id="1286181"/>
    <lineage>
        <taxon>Bacteria</taxon>
        <taxon>Bacillati</taxon>
        <taxon>Actinomycetota</taxon>
        <taxon>Actinomycetes</taxon>
        <taxon>Mycobacteriales</taxon>
        <taxon>Mycobacteriaceae</taxon>
        <taxon>Mycolicibacterium</taxon>
    </lineage>
</organism>
<sequence length="105" mass="11211">MNQPLQSPSGGIVVVTTERGLPTAIKLDRHQLKTAPAHLAREILALCQLSAKRAQVTRRRELTARGFGSTALAPLKLTTEAELAVAEAEVFGGTEFEPHPSAGTR</sequence>